<keyword evidence="1" id="KW-0472">Membrane</keyword>
<dbReference type="InterPro" id="IPR000014">
    <property type="entry name" value="PAS"/>
</dbReference>
<feature type="transmembrane region" description="Helical" evidence="1">
    <location>
        <begin position="59"/>
        <end position="79"/>
    </location>
</feature>
<dbReference type="Proteomes" id="UP000179227">
    <property type="component" value="Unassembled WGS sequence"/>
</dbReference>
<feature type="transmembrane region" description="Helical" evidence="1">
    <location>
        <begin position="7"/>
        <end position="27"/>
    </location>
</feature>
<reference evidence="3 4" key="1">
    <citation type="journal article" date="2016" name="Nat. Commun.">
        <title>Thousands of microbial genomes shed light on interconnected biogeochemical processes in an aquifer system.</title>
        <authorList>
            <person name="Anantharaman K."/>
            <person name="Brown C.T."/>
            <person name="Hug L.A."/>
            <person name="Sharon I."/>
            <person name="Castelle C.J."/>
            <person name="Probst A.J."/>
            <person name="Thomas B.C."/>
            <person name="Singh A."/>
            <person name="Wilkins M.J."/>
            <person name="Karaoz U."/>
            <person name="Brodie E.L."/>
            <person name="Williams K.H."/>
            <person name="Hubbard S.S."/>
            <person name="Banfield J.F."/>
        </authorList>
    </citation>
    <scope>NUCLEOTIDE SEQUENCE [LARGE SCALE GENOMIC DNA]</scope>
</reference>
<evidence type="ECO:0000259" key="2">
    <source>
        <dbReference type="Pfam" id="PF13188"/>
    </source>
</evidence>
<sequence>MSYLKLSASLAYFLILGFGAILILHKAISLTTIMQIFSILAILIIASSKFVLPHIKNPAKTIVIFVALAPAVFLINLLILTTNLIFSPFIILTHFFAIGTAFLISPQIAVTYIASTLIILVIQLATSQALVPLVSNSPLLALLYLISYAGLVPFLFILAKQYKFKEEWAQILEKQIATSQVQEEQLLRNIDEAVVVIDPTFSILYINQKARELFRFGSEVLRKDFYKVFSLKDTDGRDLYSYSLPFDEIIKSKLPQILKDLQIAGLDKKFIKVGLRIIPAITAEGPLGLILVIYDKTSKALEVKKQQNTIDAALSKFIFFLENQKNSIESLKTASDTARLLAQNERLTHLAEDFVYALRLQSGEIGSLSNLVDLGLVLQSVIDFQRKKAQTFSVILEIPTAQSQYRPIMPKTKITIATKHKIFPEVYVIGNEVWIKDSVERILELAFRVSVKKSIVILSLEVEGDLAKIVIKCFRTMVSEGQAAALFEEFSPQLSNLTQLSWTTGLEGYIARSLLARMGAHIFVESKESLNFTITFGLHSPATEQV</sequence>
<evidence type="ECO:0000313" key="3">
    <source>
        <dbReference type="EMBL" id="OGE10119.1"/>
    </source>
</evidence>
<dbReference type="STRING" id="1797729.A3A60_00430"/>
<dbReference type="SUPFAM" id="SSF55874">
    <property type="entry name" value="ATPase domain of HSP90 chaperone/DNA topoisomerase II/histidine kinase"/>
    <property type="match status" value="1"/>
</dbReference>
<protein>
    <recommendedName>
        <fullName evidence="2">PAS domain-containing protein</fullName>
    </recommendedName>
</protein>
<accession>A0A1F5I1J6</accession>
<comment type="caution">
    <text evidence="3">The sequence shown here is derived from an EMBL/GenBank/DDBJ whole genome shotgun (WGS) entry which is preliminary data.</text>
</comment>
<keyword evidence="1" id="KW-1133">Transmembrane helix</keyword>
<feature type="transmembrane region" description="Helical" evidence="1">
    <location>
        <begin position="111"/>
        <end position="133"/>
    </location>
</feature>
<organism evidence="3 4">
    <name type="scientific">Candidatus Curtissbacteria bacterium RIFCSPLOWO2_01_FULL_42_26</name>
    <dbReference type="NCBI Taxonomy" id="1797729"/>
    <lineage>
        <taxon>Bacteria</taxon>
        <taxon>Candidatus Curtissiibacteriota</taxon>
    </lineage>
</organism>
<dbReference type="InterPro" id="IPR036890">
    <property type="entry name" value="HATPase_C_sf"/>
</dbReference>
<dbReference type="SUPFAM" id="SSF55785">
    <property type="entry name" value="PYP-like sensor domain (PAS domain)"/>
    <property type="match status" value="1"/>
</dbReference>
<dbReference type="Pfam" id="PF13188">
    <property type="entry name" value="PAS_8"/>
    <property type="match status" value="1"/>
</dbReference>
<feature type="transmembrane region" description="Helical" evidence="1">
    <location>
        <begin position="33"/>
        <end position="52"/>
    </location>
</feature>
<dbReference type="InterPro" id="IPR035965">
    <property type="entry name" value="PAS-like_dom_sf"/>
</dbReference>
<evidence type="ECO:0000313" key="4">
    <source>
        <dbReference type="Proteomes" id="UP000179227"/>
    </source>
</evidence>
<dbReference type="Gene3D" id="3.30.450.20">
    <property type="entry name" value="PAS domain"/>
    <property type="match status" value="1"/>
</dbReference>
<gene>
    <name evidence="3" type="ORF">A3A60_00430</name>
</gene>
<dbReference type="AlphaFoldDB" id="A0A1F5I1J6"/>
<dbReference type="EMBL" id="MFBS01000013">
    <property type="protein sequence ID" value="OGE10119.1"/>
    <property type="molecule type" value="Genomic_DNA"/>
</dbReference>
<feature type="domain" description="PAS" evidence="2">
    <location>
        <begin position="184"/>
        <end position="226"/>
    </location>
</feature>
<dbReference type="Gene3D" id="3.30.565.10">
    <property type="entry name" value="Histidine kinase-like ATPase, C-terminal domain"/>
    <property type="match status" value="1"/>
</dbReference>
<keyword evidence="1" id="KW-0812">Transmembrane</keyword>
<feature type="transmembrane region" description="Helical" evidence="1">
    <location>
        <begin position="139"/>
        <end position="159"/>
    </location>
</feature>
<name>A0A1F5I1J6_9BACT</name>
<feature type="transmembrane region" description="Helical" evidence="1">
    <location>
        <begin position="85"/>
        <end position="104"/>
    </location>
</feature>
<evidence type="ECO:0000256" key="1">
    <source>
        <dbReference type="SAM" id="Phobius"/>
    </source>
</evidence>
<proteinExistence type="predicted"/>